<keyword evidence="2 3" id="KW-0081">Bacteriolytic enzyme</keyword>
<dbReference type="Gene3D" id="1.10.530.40">
    <property type="match status" value="1"/>
</dbReference>
<dbReference type="GO" id="GO:0009253">
    <property type="term" value="P:peptidoglycan catabolic process"/>
    <property type="evidence" value="ECO:0007669"/>
    <property type="project" value="InterPro"/>
</dbReference>
<gene>
    <name evidence="4" type="ORF">HNQ39_004635</name>
</gene>
<dbReference type="EC" id="3.2.1.17" evidence="3"/>
<evidence type="ECO:0000256" key="3">
    <source>
        <dbReference type="RuleBase" id="RU003788"/>
    </source>
</evidence>
<evidence type="ECO:0000313" key="5">
    <source>
        <dbReference type="Proteomes" id="UP000520814"/>
    </source>
</evidence>
<dbReference type="GO" id="GO:0031640">
    <property type="term" value="P:killing of cells of another organism"/>
    <property type="evidence" value="ECO:0007669"/>
    <property type="project" value="UniProtKB-KW"/>
</dbReference>
<dbReference type="RefSeq" id="WP_184202465.1">
    <property type="nucleotide sequence ID" value="NZ_JACHGW010000004.1"/>
</dbReference>
<dbReference type="CDD" id="cd16904">
    <property type="entry name" value="pesticin_lyz-like"/>
    <property type="match status" value="1"/>
</dbReference>
<evidence type="ECO:0000256" key="2">
    <source>
        <dbReference type="ARBA" id="ARBA00022638"/>
    </source>
</evidence>
<sequence>MALSSASLKLILQFEVGGGQAYYEKKLKSPTWPGEASGVTIGVGYDLGYYEKETIQADWEAYLTPKDLKRLLACAGKKGKDAEKAIAGVKDIVVDWDDALAVFKNTTIATFWRKTKATFPGVENLPPNVRGALLSLVFNRGTSLVGERRKEMRAIKDLVATKDYAAIAEQLEAMKRIWVGTTIAEGMNRRRDAEAALVRTALKA</sequence>
<comment type="caution">
    <text evidence="4">The sequence shown here is derived from an EMBL/GenBank/DDBJ whole genome shotgun (WGS) entry which is preliminary data.</text>
</comment>
<organism evidence="4 5">
    <name type="scientific">Armatimonas rosea</name>
    <dbReference type="NCBI Taxonomy" id="685828"/>
    <lineage>
        <taxon>Bacteria</taxon>
        <taxon>Bacillati</taxon>
        <taxon>Armatimonadota</taxon>
        <taxon>Armatimonadia</taxon>
        <taxon>Armatimonadales</taxon>
        <taxon>Armatimonadaceae</taxon>
        <taxon>Armatimonas</taxon>
    </lineage>
</organism>
<dbReference type="InterPro" id="IPR023347">
    <property type="entry name" value="Lysozyme_dom_sf"/>
</dbReference>
<keyword evidence="5" id="KW-1185">Reference proteome</keyword>
<dbReference type="Pfam" id="PF00959">
    <property type="entry name" value="Phage_lysozyme"/>
    <property type="match status" value="1"/>
</dbReference>
<dbReference type="GO" id="GO:0003796">
    <property type="term" value="F:lysozyme activity"/>
    <property type="evidence" value="ECO:0007669"/>
    <property type="project" value="UniProtKB-EC"/>
</dbReference>
<dbReference type="GO" id="GO:0042742">
    <property type="term" value="P:defense response to bacterium"/>
    <property type="evidence" value="ECO:0007669"/>
    <property type="project" value="UniProtKB-KW"/>
</dbReference>
<accession>A0A7W9SVQ7</accession>
<dbReference type="InterPro" id="IPR023346">
    <property type="entry name" value="Lysozyme-like_dom_sf"/>
</dbReference>
<dbReference type="SUPFAM" id="SSF53955">
    <property type="entry name" value="Lysozyme-like"/>
    <property type="match status" value="1"/>
</dbReference>
<keyword evidence="3" id="KW-0326">Glycosidase</keyword>
<dbReference type="EMBL" id="JACHGW010000004">
    <property type="protein sequence ID" value="MBB6052814.1"/>
    <property type="molecule type" value="Genomic_DNA"/>
</dbReference>
<evidence type="ECO:0000313" key="4">
    <source>
        <dbReference type="EMBL" id="MBB6052814.1"/>
    </source>
</evidence>
<protein>
    <recommendedName>
        <fullName evidence="3">Lysozyme</fullName>
        <ecNumber evidence="3">3.2.1.17</ecNumber>
    </recommendedName>
</protein>
<comment type="catalytic activity">
    <reaction evidence="3">
        <text>Hydrolysis of (1-&gt;4)-beta-linkages between N-acetylmuramic acid and N-acetyl-D-glucosamine residues in a peptidoglycan and between N-acetyl-D-glucosamine residues in chitodextrins.</text>
        <dbReference type="EC" id="3.2.1.17"/>
    </reaction>
</comment>
<proteinExistence type="inferred from homology"/>
<keyword evidence="3" id="KW-0378">Hydrolase</keyword>
<dbReference type="InterPro" id="IPR002196">
    <property type="entry name" value="Glyco_hydro_24"/>
</dbReference>
<dbReference type="Proteomes" id="UP000520814">
    <property type="component" value="Unassembled WGS sequence"/>
</dbReference>
<dbReference type="GO" id="GO:0016998">
    <property type="term" value="P:cell wall macromolecule catabolic process"/>
    <property type="evidence" value="ECO:0007669"/>
    <property type="project" value="InterPro"/>
</dbReference>
<reference evidence="4 5" key="1">
    <citation type="submission" date="2020-08" db="EMBL/GenBank/DDBJ databases">
        <title>Genomic Encyclopedia of Type Strains, Phase IV (KMG-IV): sequencing the most valuable type-strain genomes for metagenomic binning, comparative biology and taxonomic classification.</title>
        <authorList>
            <person name="Goeker M."/>
        </authorList>
    </citation>
    <scope>NUCLEOTIDE SEQUENCE [LARGE SCALE GENOMIC DNA]</scope>
    <source>
        <strain evidence="4 5">DSM 23562</strain>
    </source>
</reference>
<keyword evidence="1 3" id="KW-0929">Antimicrobial</keyword>
<evidence type="ECO:0000256" key="1">
    <source>
        <dbReference type="ARBA" id="ARBA00022529"/>
    </source>
</evidence>
<comment type="similarity">
    <text evidence="3">Belongs to the glycosyl hydrolase 24 family.</text>
</comment>
<dbReference type="AlphaFoldDB" id="A0A7W9SVQ7"/>
<name>A0A7W9SVQ7_ARMRO</name>